<dbReference type="PANTHER" id="PTHR22870">
    <property type="entry name" value="REGULATOR OF CHROMOSOME CONDENSATION"/>
    <property type="match status" value="1"/>
</dbReference>
<evidence type="ECO:0000313" key="5">
    <source>
        <dbReference type="RefSeq" id="XP_027354958.1"/>
    </source>
</evidence>
<dbReference type="AlphaFoldDB" id="A0A8B8LHZ5"/>
<keyword evidence="1" id="KW-0677">Repeat</keyword>
<dbReference type="PROSITE" id="PS00626">
    <property type="entry name" value="RCC1_2"/>
    <property type="match status" value="2"/>
</dbReference>
<dbReference type="Pfam" id="PF25390">
    <property type="entry name" value="WD40_RLD"/>
    <property type="match status" value="1"/>
</dbReference>
<evidence type="ECO:0000259" key="3">
    <source>
        <dbReference type="Pfam" id="PF25390"/>
    </source>
</evidence>
<feature type="repeat" description="RCC1" evidence="2">
    <location>
        <begin position="297"/>
        <end position="349"/>
    </location>
</feature>
<name>A0A8B8LHZ5_ABRPR</name>
<dbReference type="Pfam" id="PF13540">
    <property type="entry name" value="RCC1_2"/>
    <property type="match status" value="1"/>
</dbReference>
<reference evidence="5" key="2">
    <citation type="submission" date="2025-08" db="UniProtKB">
        <authorList>
            <consortium name="RefSeq"/>
        </authorList>
    </citation>
    <scope>IDENTIFICATION</scope>
    <source>
        <tissue evidence="5">Young leaves</tissue>
    </source>
</reference>
<dbReference type="PRINTS" id="PR00633">
    <property type="entry name" value="RCCNDNSATION"/>
</dbReference>
<dbReference type="InterPro" id="IPR058923">
    <property type="entry name" value="RCC1-like_dom"/>
</dbReference>
<feature type="repeat" description="RCC1" evidence="2">
    <location>
        <begin position="173"/>
        <end position="225"/>
    </location>
</feature>
<evidence type="ECO:0000256" key="1">
    <source>
        <dbReference type="ARBA" id="ARBA00022737"/>
    </source>
</evidence>
<keyword evidence="4" id="KW-1185">Reference proteome</keyword>
<dbReference type="InterPro" id="IPR051210">
    <property type="entry name" value="Ub_ligase/GEF_domain"/>
</dbReference>
<dbReference type="KEGG" id="aprc:113864921"/>
<evidence type="ECO:0000313" key="4">
    <source>
        <dbReference type="Proteomes" id="UP000694853"/>
    </source>
</evidence>
<evidence type="ECO:0000256" key="2">
    <source>
        <dbReference type="PROSITE-ProRule" id="PRU00235"/>
    </source>
</evidence>
<reference evidence="4" key="1">
    <citation type="journal article" date="2019" name="Toxins">
        <title>Detection of Abrin-Like and Prepropulchellin-Like Toxin Genes and Transcripts Using Whole Genome Sequencing and Full-Length Transcript Sequencing of Abrus precatorius.</title>
        <authorList>
            <person name="Hovde B.T."/>
            <person name="Daligault H.E."/>
            <person name="Hanschen E.R."/>
            <person name="Kunde Y.A."/>
            <person name="Johnson M.B."/>
            <person name="Starkenburg S.R."/>
            <person name="Johnson S.L."/>
        </authorList>
    </citation>
    <scope>NUCLEOTIDE SEQUENCE [LARGE SCALE GENOMIC DNA]</scope>
</reference>
<dbReference type="OrthoDB" id="5981550at2759"/>
<feature type="repeat" description="RCC1" evidence="2">
    <location>
        <begin position="93"/>
        <end position="172"/>
    </location>
</feature>
<feature type="repeat" description="RCC1" evidence="2">
    <location>
        <begin position="234"/>
        <end position="288"/>
    </location>
</feature>
<dbReference type="SUPFAM" id="SSF50985">
    <property type="entry name" value="RCC1/BLIP-II"/>
    <property type="match status" value="2"/>
</dbReference>
<dbReference type="Proteomes" id="UP000694853">
    <property type="component" value="Unplaced"/>
</dbReference>
<proteinExistence type="predicted"/>
<dbReference type="InterPro" id="IPR009091">
    <property type="entry name" value="RCC1/BLIP-II"/>
</dbReference>
<feature type="repeat" description="RCC1" evidence="2">
    <location>
        <begin position="350"/>
        <end position="411"/>
    </location>
</feature>
<dbReference type="GeneID" id="113864921"/>
<protein>
    <submittedName>
        <fullName evidence="5">Ultraviolet-B receptor UVR8-like isoform X1</fullName>
    </submittedName>
</protein>
<feature type="domain" description="RCC1-like" evidence="3">
    <location>
        <begin position="75"/>
        <end position="441"/>
    </location>
</feature>
<feature type="repeat" description="RCC1" evidence="2">
    <location>
        <begin position="34"/>
        <end position="92"/>
    </location>
</feature>
<dbReference type="PROSITE" id="PS50012">
    <property type="entry name" value="RCC1_3"/>
    <property type="match status" value="6"/>
</dbReference>
<dbReference type="RefSeq" id="XP_027354958.1">
    <property type="nucleotide sequence ID" value="XM_027499157.1"/>
</dbReference>
<dbReference type="Gene3D" id="2.130.10.30">
    <property type="entry name" value="Regulator of chromosome condensation 1/beta-lactamase-inhibitor protein II"/>
    <property type="match status" value="2"/>
</dbReference>
<gene>
    <name evidence="5" type="primary">LOC113864921</name>
</gene>
<accession>A0A8B8LHZ5</accession>
<dbReference type="InterPro" id="IPR000408">
    <property type="entry name" value="Reg_chr_condens"/>
</dbReference>
<sequence length="583" mass="63499">MEDAGKYLNSGDLSRKVVDVDAGEAHTLLLTGDGSVYCWGRGMFGRLGIGSEKDELFPVQVKFGNPNGTEEDTVKIVGIAAGAYHSLALADDGAVWCWGYNIYGQLGINGEDLHDDKYAVGDNSLVPVVLNKFLELHPPDSSTAVSEEEGKTSLKICAVKAGGMTSLAIDNGGMLWMWGNCPQQSKEGGLSFVSSFTPTPVWDFHGHTVVKVACGNEHIVALVSAGELYSGEDLVCYSWGYNSHGQLGLGDRESRLHPEAVKTFDKESLSTIYGVACGAFHTALLTHKKNPGDTLESTCWTFGLGNNGQLGHGTTQSTSFPTLVKELPQNVDLISVDCGLFHTSVVSSAGDVWSWGMEKGLGLCPDASRAETDSGDALSPRLMSCKPYQPKFPDPIKVACGAAHTVIVAQEGYRIWSWGRGKSGVLGNGKGVDCYTPTIVLWPPMMEDFKDEEVKSSVEKDKVREKETEKITETDEKLSSVLNELKLLQTKQSIMEKYASILHGSIFGKPFDEQDIPASLRNSGSFDIAIEWEKMLEAADHRKLVRLEMFYRDMLAGVKDELMKRRIKEIIKECLQSTSGAKN</sequence>
<dbReference type="PANTHER" id="PTHR22870:SF155">
    <property type="entry name" value="E3 UBIQUITIN-PROTEIN LIGASE HERC1-RELATED"/>
    <property type="match status" value="1"/>
</dbReference>
<organism evidence="4 5">
    <name type="scientific">Abrus precatorius</name>
    <name type="common">Indian licorice</name>
    <name type="synonym">Glycine abrus</name>
    <dbReference type="NCBI Taxonomy" id="3816"/>
    <lineage>
        <taxon>Eukaryota</taxon>
        <taxon>Viridiplantae</taxon>
        <taxon>Streptophyta</taxon>
        <taxon>Embryophyta</taxon>
        <taxon>Tracheophyta</taxon>
        <taxon>Spermatophyta</taxon>
        <taxon>Magnoliopsida</taxon>
        <taxon>eudicotyledons</taxon>
        <taxon>Gunneridae</taxon>
        <taxon>Pentapetalae</taxon>
        <taxon>rosids</taxon>
        <taxon>fabids</taxon>
        <taxon>Fabales</taxon>
        <taxon>Fabaceae</taxon>
        <taxon>Papilionoideae</taxon>
        <taxon>50 kb inversion clade</taxon>
        <taxon>NPAAA clade</taxon>
        <taxon>indigoferoid/millettioid clade</taxon>
        <taxon>Abreae</taxon>
        <taxon>Abrus</taxon>
    </lineage>
</organism>